<dbReference type="HAMAP" id="MF_00213">
    <property type="entry name" value="HypA_HybF"/>
    <property type="match status" value="1"/>
</dbReference>
<keyword evidence="2 4" id="KW-0479">Metal-binding</keyword>
<feature type="binding site" evidence="4">
    <location>
        <position position="96"/>
    </location>
    <ligand>
        <name>Zn(2+)</name>
        <dbReference type="ChEBI" id="CHEBI:29105"/>
    </ligand>
</feature>
<dbReference type="InterPro" id="IPR000688">
    <property type="entry name" value="HypA/HybF"/>
</dbReference>
<keyword evidence="1 4" id="KW-0533">Nickel</keyword>
<sequence>MRSHTDGGISVHELSICRAIVDIVDRHAEGRPVQTVHLQVGMLRQIVPATLSYCWTLVTAGSSLESATLEVEHVPATARCPTCGHTAELETQMLVCNACASDGVEIITGEEFLITSLELTEV</sequence>
<dbReference type="PANTHER" id="PTHR34535:SF3">
    <property type="entry name" value="HYDROGENASE MATURATION FACTOR HYPA"/>
    <property type="match status" value="1"/>
</dbReference>
<feature type="binding site" evidence="4">
    <location>
        <position position="99"/>
    </location>
    <ligand>
        <name>Zn(2+)</name>
        <dbReference type="ChEBI" id="CHEBI:29105"/>
    </ligand>
</feature>
<comment type="caution">
    <text evidence="5">The sequence shown here is derived from an EMBL/GenBank/DDBJ whole genome shotgun (WGS) entry which is preliminary data.</text>
</comment>
<keyword evidence="3 4" id="KW-0862">Zinc</keyword>
<dbReference type="Gene3D" id="3.30.2320.80">
    <property type="match status" value="1"/>
</dbReference>
<dbReference type="PIRSF" id="PIRSF004761">
    <property type="entry name" value="Hydrgn_mat_HypA"/>
    <property type="match status" value="1"/>
</dbReference>
<evidence type="ECO:0000256" key="2">
    <source>
        <dbReference type="ARBA" id="ARBA00022723"/>
    </source>
</evidence>
<accession>A0ABQ0S680</accession>
<evidence type="ECO:0000256" key="3">
    <source>
        <dbReference type="ARBA" id="ARBA00022833"/>
    </source>
</evidence>
<evidence type="ECO:0000313" key="5">
    <source>
        <dbReference type="EMBL" id="GEC28425.1"/>
    </source>
</evidence>
<organism evidence="5 6">
    <name type="scientific">Pseudonocardia saturnea</name>
    <dbReference type="NCBI Taxonomy" id="33909"/>
    <lineage>
        <taxon>Bacteria</taxon>
        <taxon>Bacillati</taxon>
        <taxon>Actinomycetota</taxon>
        <taxon>Actinomycetes</taxon>
        <taxon>Pseudonocardiales</taxon>
        <taxon>Pseudonocardiaceae</taxon>
        <taxon>Pseudonocardia</taxon>
    </lineage>
</organism>
<dbReference type="Pfam" id="PF01155">
    <property type="entry name" value="HypA"/>
    <property type="match status" value="1"/>
</dbReference>
<dbReference type="PANTHER" id="PTHR34535">
    <property type="entry name" value="HYDROGENASE MATURATION FACTOR HYPA"/>
    <property type="match status" value="1"/>
</dbReference>
<feature type="binding site" evidence="4">
    <location>
        <position position="80"/>
    </location>
    <ligand>
        <name>Zn(2+)</name>
        <dbReference type="ChEBI" id="CHEBI:29105"/>
    </ligand>
</feature>
<proteinExistence type="inferred from homology"/>
<evidence type="ECO:0000256" key="4">
    <source>
        <dbReference type="HAMAP-Rule" id="MF_00213"/>
    </source>
</evidence>
<dbReference type="Proteomes" id="UP000320693">
    <property type="component" value="Unassembled WGS sequence"/>
</dbReference>
<evidence type="ECO:0000313" key="6">
    <source>
        <dbReference type="Proteomes" id="UP000320693"/>
    </source>
</evidence>
<protein>
    <recommendedName>
        <fullName evidence="4">Hydrogenase maturation factor HypA</fullName>
    </recommendedName>
</protein>
<keyword evidence="6" id="KW-1185">Reference proteome</keyword>
<evidence type="ECO:0000256" key="1">
    <source>
        <dbReference type="ARBA" id="ARBA00022596"/>
    </source>
</evidence>
<reference evidence="5 6" key="1">
    <citation type="submission" date="2019-06" db="EMBL/GenBank/DDBJ databases">
        <title>Whole genome shotgun sequence of Pseudonocardia saturnea NBRC 14499.</title>
        <authorList>
            <person name="Hosoyama A."/>
            <person name="Uohara A."/>
            <person name="Ohji S."/>
            <person name="Ichikawa N."/>
        </authorList>
    </citation>
    <scope>NUCLEOTIDE SEQUENCE [LARGE SCALE GENOMIC DNA]</scope>
    <source>
        <strain evidence="5 6">NBRC 14499</strain>
    </source>
</reference>
<comment type="function">
    <text evidence="4">Involved in the maturation of [NiFe] hydrogenases. Required for nickel insertion into the metal center of the hydrogenase.</text>
</comment>
<feature type="binding site" evidence="4">
    <location>
        <position position="83"/>
    </location>
    <ligand>
        <name>Zn(2+)</name>
        <dbReference type="ChEBI" id="CHEBI:29105"/>
    </ligand>
</feature>
<feature type="binding site" evidence="4">
    <location>
        <position position="12"/>
    </location>
    <ligand>
        <name>Ni(2+)</name>
        <dbReference type="ChEBI" id="CHEBI:49786"/>
    </ligand>
</feature>
<comment type="similarity">
    <text evidence="4">Belongs to the HypA/HybF family.</text>
</comment>
<gene>
    <name evidence="4 5" type="primary">hypA</name>
    <name evidence="5" type="ORF">PSA01_54540</name>
</gene>
<name>A0ABQ0S680_9PSEU</name>
<dbReference type="EMBL" id="BJNH01000080">
    <property type="protein sequence ID" value="GEC28425.1"/>
    <property type="molecule type" value="Genomic_DNA"/>
</dbReference>